<evidence type="ECO:0000313" key="3">
    <source>
        <dbReference type="Proteomes" id="UP000034349"/>
    </source>
</evidence>
<accession>A0A0G0BEW3</accession>
<protein>
    <submittedName>
        <fullName evidence="2">Uncharacterized protein</fullName>
    </submittedName>
</protein>
<sequence>MKRIILFILSVLCFGAIGTAIYNLDPFAIDIFGFSIFYIVLTIGFWSLFTAIGFKKWQAWSLVLLILIIILLFRL</sequence>
<comment type="caution">
    <text evidence="2">The sequence shown here is derived from an EMBL/GenBank/DDBJ whole genome shotgun (WGS) entry which is preliminary data.</text>
</comment>
<gene>
    <name evidence="2" type="ORF">UR23_C0004G0002</name>
</gene>
<keyword evidence="1" id="KW-1133">Transmembrane helix</keyword>
<dbReference type="EMBL" id="LBOK01000004">
    <property type="protein sequence ID" value="KKP37380.1"/>
    <property type="molecule type" value="Genomic_DNA"/>
</dbReference>
<name>A0A0G0BEW3_9BACT</name>
<evidence type="ECO:0000313" key="2">
    <source>
        <dbReference type="EMBL" id="KKP37380.1"/>
    </source>
</evidence>
<reference evidence="2 3" key="1">
    <citation type="journal article" date="2015" name="Nature">
        <title>rRNA introns, odd ribosomes, and small enigmatic genomes across a large radiation of phyla.</title>
        <authorList>
            <person name="Brown C.T."/>
            <person name="Hug L.A."/>
            <person name="Thomas B.C."/>
            <person name="Sharon I."/>
            <person name="Castelle C.J."/>
            <person name="Singh A."/>
            <person name="Wilkins M.J."/>
            <person name="Williams K.H."/>
            <person name="Banfield J.F."/>
        </authorList>
    </citation>
    <scope>NUCLEOTIDE SEQUENCE [LARGE SCALE GENOMIC DNA]</scope>
</reference>
<feature type="transmembrane region" description="Helical" evidence="1">
    <location>
        <begin position="57"/>
        <end position="73"/>
    </location>
</feature>
<dbReference type="AlphaFoldDB" id="A0A0G0BEW3"/>
<keyword evidence="1" id="KW-0812">Transmembrane</keyword>
<proteinExistence type="predicted"/>
<evidence type="ECO:0000256" key="1">
    <source>
        <dbReference type="SAM" id="Phobius"/>
    </source>
</evidence>
<keyword evidence="1" id="KW-0472">Membrane</keyword>
<organism evidence="2 3">
    <name type="scientific">Candidatus Roizmanbacteria bacterium GW2011_GWA2_32_13</name>
    <dbReference type="NCBI Taxonomy" id="1618475"/>
    <lineage>
        <taxon>Bacteria</taxon>
        <taxon>Candidatus Roizmaniibacteriota</taxon>
    </lineage>
</organism>
<dbReference type="Proteomes" id="UP000034349">
    <property type="component" value="Unassembled WGS sequence"/>
</dbReference>
<feature type="transmembrane region" description="Helical" evidence="1">
    <location>
        <begin position="28"/>
        <end position="50"/>
    </location>
</feature>